<accession>A0A0M0JAT4</accession>
<dbReference type="Proteomes" id="UP000037460">
    <property type="component" value="Unassembled WGS sequence"/>
</dbReference>
<dbReference type="PANTHER" id="PTHR43036">
    <property type="entry name" value="OSJNBB0011N17.9 PROTEIN"/>
    <property type="match status" value="1"/>
</dbReference>
<dbReference type="InterPro" id="IPR029063">
    <property type="entry name" value="SAM-dependent_MTases_sf"/>
</dbReference>
<organism evidence="3 4">
    <name type="scientific">Chrysochromulina tobinii</name>
    <dbReference type="NCBI Taxonomy" id="1460289"/>
    <lineage>
        <taxon>Eukaryota</taxon>
        <taxon>Haptista</taxon>
        <taxon>Haptophyta</taxon>
        <taxon>Prymnesiophyceae</taxon>
        <taxon>Prymnesiales</taxon>
        <taxon>Chrysochromulinaceae</taxon>
        <taxon>Chrysochromulina</taxon>
    </lineage>
</organism>
<dbReference type="AlphaFoldDB" id="A0A0M0JAT4"/>
<protein>
    <recommendedName>
        <fullName evidence="2">Methyltransferase type 11 domain-containing protein</fullName>
    </recommendedName>
</protein>
<evidence type="ECO:0000259" key="2">
    <source>
        <dbReference type="Pfam" id="PF08241"/>
    </source>
</evidence>
<feature type="chain" id="PRO_5005601648" description="Methyltransferase type 11 domain-containing protein" evidence="1">
    <location>
        <begin position="19"/>
        <end position="253"/>
    </location>
</feature>
<dbReference type="EMBL" id="JWZX01003176">
    <property type="protein sequence ID" value="KOO23595.1"/>
    <property type="molecule type" value="Genomic_DNA"/>
</dbReference>
<keyword evidence="4" id="KW-1185">Reference proteome</keyword>
<feature type="domain" description="Methyltransferase type 11" evidence="2">
    <location>
        <begin position="133"/>
        <end position="186"/>
    </location>
</feature>
<feature type="signal peptide" evidence="1">
    <location>
        <begin position="1"/>
        <end position="18"/>
    </location>
</feature>
<dbReference type="OrthoDB" id="2013972at2759"/>
<gene>
    <name evidence="3" type="ORF">Ctob_002757</name>
</gene>
<proteinExistence type="predicted"/>
<dbReference type="InterPro" id="IPR013216">
    <property type="entry name" value="Methyltransf_11"/>
</dbReference>
<name>A0A0M0JAT4_9EUKA</name>
<evidence type="ECO:0000313" key="4">
    <source>
        <dbReference type="Proteomes" id="UP000037460"/>
    </source>
</evidence>
<dbReference type="Pfam" id="PF08241">
    <property type="entry name" value="Methyltransf_11"/>
    <property type="match status" value="1"/>
</dbReference>
<reference evidence="4" key="1">
    <citation type="journal article" date="2015" name="PLoS Genet.">
        <title>Genome Sequence and Transcriptome Analyses of Chrysochromulina tobin: Metabolic Tools for Enhanced Algal Fitness in the Prominent Order Prymnesiales (Haptophyceae).</title>
        <authorList>
            <person name="Hovde B.T."/>
            <person name="Deodato C.R."/>
            <person name="Hunsperger H.M."/>
            <person name="Ryken S.A."/>
            <person name="Yost W."/>
            <person name="Jha R.K."/>
            <person name="Patterson J."/>
            <person name="Monnat R.J. Jr."/>
            <person name="Barlow S.B."/>
            <person name="Starkenburg S.R."/>
            <person name="Cattolico R.A."/>
        </authorList>
    </citation>
    <scope>NUCLEOTIDE SEQUENCE</scope>
    <source>
        <strain evidence="4">CCMP291</strain>
    </source>
</reference>
<comment type="caution">
    <text evidence="3">The sequence shown here is derived from an EMBL/GenBank/DDBJ whole genome shotgun (WGS) entry which is preliminary data.</text>
</comment>
<keyword evidence="1" id="KW-0732">Signal</keyword>
<dbReference type="PANTHER" id="PTHR43036:SF1">
    <property type="entry name" value="S-ADENOSYL-L-METHIONINE-DEPENDENT METHYLTRANSFERASES SUPERFAMILY PROTEIN"/>
    <property type="match status" value="1"/>
</dbReference>
<dbReference type="Gene3D" id="3.40.50.150">
    <property type="entry name" value="Vaccinia Virus protein VP39"/>
    <property type="match status" value="1"/>
</dbReference>
<sequence>MACVRALLVCTLANRAAALVVCGLNVPHAKPSAASRALGNWPKSFPYSDADLKPMMAGNDGLFYLVPKFVQHAGDECRDSLTRFYEAALPAQDGDVLDLCSSWTSHYPLGWKGRRVAILGLNPLELIANPSKTEWAVQDLNQKPTLPYADASFDVVTNSLSVDCLTKPLEVFAEMARVLKPGGLACMAFTNRCFPTKVVPIWNRPFTEAHHVQIVGNYFKFSSDAWAELVRGRIARRLGRPARPDGGRDGEEG</sequence>
<dbReference type="SUPFAM" id="SSF53335">
    <property type="entry name" value="S-adenosyl-L-methionine-dependent methyltransferases"/>
    <property type="match status" value="1"/>
</dbReference>
<dbReference type="GO" id="GO:0008757">
    <property type="term" value="F:S-adenosylmethionine-dependent methyltransferase activity"/>
    <property type="evidence" value="ECO:0007669"/>
    <property type="project" value="InterPro"/>
</dbReference>
<evidence type="ECO:0000313" key="3">
    <source>
        <dbReference type="EMBL" id="KOO23595.1"/>
    </source>
</evidence>
<evidence type="ECO:0000256" key="1">
    <source>
        <dbReference type="SAM" id="SignalP"/>
    </source>
</evidence>